<accession>A0ABQ7L0X9</accession>
<gene>
    <name evidence="1" type="primary">A07p018060.1_BraROA</name>
    <name evidence="1" type="ORF">IGI04_026778</name>
</gene>
<sequence length="72" mass="8246">MGEKPLTFYKVTNKNYFHKLCESPKATMYLCQLEPRLDRGDGVGGTGDSGSNSGNVIMWISFSRRLWRRTRS</sequence>
<proteinExistence type="predicted"/>
<protein>
    <submittedName>
        <fullName evidence="1">Uncharacterized protein</fullName>
    </submittedName>
</protein>
<keyword evidence="2" id="KW-1185">Reference proteome</keyword>
<name>A0ABQ7L0X9_BRACM</name>
<comment type="caution">
    <text evidence="1">The sequence shown here is derived from an EMBL/GenBank/DDBJ whole genome shotgun (WGS) entry which is preliminary data.</text>
</comment>
<dbReference type="Proteomes" id="UP000823674">
    <property type="component" value="Chromosome A07"/>
</dbReference>
<evidence type="ECO:0000313" key="2">
    <source>
        <dbReference type="Proteomes" id="UP000823674"/>
    </source>
</evidence>
<organism evidence="1 2">
    <name type="scientific">Brassica rapa subsp. trilocularis</name>
    <dbReference type="NCBI Taxonomy" id="1813537"/>
    <lineage>
        <taxon>Eukaryota</taxon>
        <taxon>Viridiplantae</taxon>
        <taxon>Streptophyta</taxon>
        <taxon>Embryophyta</taxon>
        <taxon>Tracheophyta</taxon>
        <taxon>Spermatophyta</taxon>
        <taxon>Magnoliopsida</taxon>
        <taxon>eudicotyledons</taxon>
        <taxon>Gunneridae</taxon>
        <taxon>Pentapetalae</taxon>
        <taxon>rosids</taxon>
        <taxon>malvids</taxon>
        <taxon>Brassicales</taxon>
        <taxon>Brassicaceae</taxon>
        <taxon>Brassiceae</taxon>
        <taxon>Brassica</taxon>
    </lineage>
</organism>
<evidence type="ECO:0000313" key="1">
    <source>
        <dbReference type="EMBL" id="KAG5378936.1"/>
    </source>
</evidence>
<dbReference type="EMBL" id="JADBGQ010000009">
    <property type="protein sequence ID" value="KAG5378936.1"/>
    <property type="molecule type" value="Genomic_DNA"/>
</dbReference>
<reference evidence="1 2" key="1">
    <citation type="submission" date="2021-03" db="EMBL/GenBank/DDBJ databases">
        <authorList>
            <person name="King G.J."/>
            <person name="Bancroft I."/>
            <person name="Baten A."/>
            <person name="Bloomfield J."/>
            <person name="Borpatragohain P."/>
            <person name="He Z."/>
            <person name="Irish N."/>
            <person name="Irwin J."/>
            <person name="Liu K."/>
            <person name="Mauleon R.P."/>
            <person name="Moore J."/>
            <person name="Morris R."/>
            <person name="Ostergaard L."/>
            <person name="Wang B."/>
            <person name="Wells R."/>
        </authorList>
    </citation>
    <scope>NUCLEOTIDE SEQUENCE [LARGE SCALE GENOMIC DNA]</scope>
    <source>
        <strain evidence="1">R-o-18</strain>
        <tissue evidence="1">Leaf</tissue>
    </source>
</reference>